<dbReference type="AlphaFoldDB" id="A0A225WRE6"/>
<evidence type="ECO:0000313" key="2">
    <source>
        <dbReference type="EMBL" id="OWZ20246.1"/>
    </source>
</evidence>
<comment type="caution">
    <text evidence="2">The sequence shown here is derived from an EMBL/GenBank/DDBJ whole genome shotgun (WGS) entry which is preliminary data.</text>
</comment>
<protein>
    <submittedName>
        <fullName evidence="2">Uncharacterized protein</fullName>
    </submittedName>
</protein>
<name>A0A225WRE6_9STRA</name>
<dbReference type="EMBL" id="NBNE01000345">
    <property type="protein sequence ID" value="OWZ20246.1"/>
    <property type="molecule type" value="Genomic_DNA"/>
</dbReference>
<feature type="compositionally biased region" description="Basic and acidic residues" evidence="1">
    <location>
        <begin position="12"/>
        <end position="24"/>
    </location>
</feature>
<evidence type="ECO:0000313" key="3">
    <source>
        <dbReference type="Proteomes" id="UP000198211"/>
    </source>
</evidence>
<evidence type="ECO:0000256" key="1">
    <source>
        <dbReference type="SAM" id="MobiDB-lite"/>
    </source>
</evidence>
<reference evidence="3" key="1">
    <citation type="submission" date="2017-03" db="EMBL/GenBank/DDBJ databases">
        <title>Phytopthora megakarya and P. palmivora, two closely related causual agents of cacao black pod achieved similar genome size and gene model numbers by different mechanisms.</title>
        <authorList>
            <person name="Ali S."/>
            <person name="Shao J."/>
            <person name="Larry D.J."/>
            <person name="Kronmiller B."/>
            <person name="Shen D."/>
            <person name="Strem M.D."/>
            <person name="Melnick R.L."/>
            <person name="Guiltinan M.J."/>
            <person name="Tyler B.M."/>
            <person name="Meinhardt L.W."/>
            <person name="Bailey B.A."/>
        </authorList>
    </citation>
    <scope>NUCLEOTIDE SEQUENCE [LARGE SCALE GENOMIC DNA]</scope>
    <source>
        <strain evidence="3">zdho120</strain>
    </source>
</reference>
<proteinExistence type="predicted"/>
<keyword evidence="3" id="KW-1185">Reference proteome</keyword>
<sequence length="64" mass="7244">MMGPKHAQKKAGRGDDGREDESPRRSRRKQGLPPLQYKDLDVVVRESRATKKAAQDAERDVAQK</sequence>
<feature type="region of interest" description="Disordered" evidence="1">
    <location>
        <begin position="1"/>
        <end position="43"/>
    </location>
</feature>
<organism evidence="2 3">
    <name type="scientific">Phytophthora megakarya</name>
    <dbReference type="NCBI Taxonomy" id="4795"/>
    <lineage>
        <taxon>Eukaryota</taxon>
        <taxon>Sar</taxon>
        <taxon>Stramenopiles</taxon>
        <taxon>Oomycota</taxon>
        <taxon>Peronosporomycetes</taxon>
        <taxon>Peronosporales</taxon>
        <taxon>Peronosporaceae</taxon>
        <taxon>Phytophthora</taxon>
    </lineage>
</organism>
<dbReference type="Proteomes" id="UP000198211">
    <property type="component" value="Unassembled WGS sequence"/>
</dbReference>
<accession>A0A225WRE6</accession>
<feature type="compositionally biased region" description="Basic residues" evidence="1">
    <location>
        <begin position="1"/>
        <end position="11"/>
    </location>
</feature>
<gene>
    <name evidence="2" type="ORF">PHMEG_0005365</name>
</gene>